<dbReference type="OrthoDB" id="10620549at2759"/>
<feature type="region of interest" description="Disordered" evidence="1">
    <location>
        <begin position="577"/>
        <end position="635"/>
    </location>
</feature>
<evidence type="ECO:0000313" key="5">
    <source>
        <dbReference type="Proteomes" id="UP000612055"/>
    </source>
</evidence>
<keyword evidence="2" id="KW-0812">Transmembrane</keyword>
<dbReference type="AlphaFoldDB" id="A0A836C5E3"/>
<feature type="compositionally biased region" description="Low complexity" evidence="1">
    <location>
        <begin position="599"/>
        <end position="617"/>
    </location>
</feature>
<evidence type="ECO:0000256" key="2">
    <source>
        <dbReference type="SAM" id="Phobius"/>
    </source>
</evidence>
<comment type="caution">
    <text evidence="4">The sequence shown here is derived from an EMBL/GenBank/DDBJ whole genome shotgun (WGS) entry which is preliminary data.</text>
</comment>
<keyword evidence="5" id="KW-1185">Reference proteome</keyword>
<keyword evidence="2" id="KW-1133">Transmembrane helix</keyword>
<feature type="compositionally biased region" description="Low complexity" evidence="1">
    <location>
        <begin position="532"/>
        <end position="547"/>
    </location>
</feature>
<reference evidence="4" key="1">
    <citation type="journal article" date="2020" name="bioRxiv">
        <title>Comparative genomics of Chlamydomonas.</title>
        <authorList>
            <person name="Craig R.J."/>
            <person name="Hasan A.R."/>
            <person name="Ness R.W."/>
            <person name="Keightley P.D."/>
        </authorList>
    </citation>
    <scope>NUCLEOTIDE SEQUENCE</scope>
    <source>
        <strain evidence="4">CCAP 11/70</strain>
    </source>
</reference>
<sequence length="902" mass="89107">MAIITFRRTQLSLALALALALADDASAQSAFSAKFFAVDPSLAALVPYRWSYCEADPDVSQGYCQTADAYGADSETCQLPSFQGGRLDPSTLHGGASASLAPALDGSRSELAGSLGSIDAFGKDGELLVTVRADCGWLLLGEPQVQYAGEEGGAEEGVEDEGTSAWDPSASSLFSCNTARLPLTPDLEARLVYGSTTDDPDPVAFFVTVRLGQFGVSSLHGCAPERVVVVTRRLEVRGPTATEATRQSILRMAGGLGASTLQTPVPQSFDYVTTATLQVRLGDEAEALVVRQLASSGGLLSWNLSSYNLTLPLAGFRLPPVNATGARPGTVSAPKTLAQRCAAAAPAQAAALAAALGLPAANVTLRCLDQATQQNADTVCGSAAAAAAAAPPPLGRAGAPAAAAKGPQPVALVAVSVTLAAEASPREALAALWSALLLAPPADEAERGIATAAVSPATAASGGLDPPSLFRCTNDTAVDGSDSSGGGRTAVEEAEAAGAIVLSVLSLVLRVDVEGGVWQTDAAGGLRLTGGTAAAAAGSGPGRSSAGVVQSETGADGTAGYGPINLDLGLELLDPELPEDPALEAPGPAPAGEGEGEVEVVGGAQPEAGPSPSGQSPPSTPSPPRGGAVGAAGGGGGSGGGVPVYVVAVASAASAAGTLILVVAGVMAHRCYKARRTEAYLDSLRKPLGSPRPGRLRRLLSSRLGSGSLASVHSLERWPSAESTSNGPVDAAAVAAGADGFAMSLAAAAGPGAVAAAGVGAGPAAAAHASPFMAAAMVRGRSGGGAPPPPPQAGAVGGCGAYDMERLAGHQLLAYASSGNLVSLGLPPPTTTIELAPEPLPAASQTWAWAQAASATGLLTQTHVPSGAVTQPRQGLPGAGSGRLGGPMHPGPSVRIDMASRS</sequence>
<evidence type="ECO:0000256" key="3">
    <source>
        <dbReference type="SAM" id="SignalP"/>
    </source>
</evidence>
<feature type="compositionally biased region" description="Low complexity" evidence="1">
    <location>
        <begin position="583"/>
        <end position="592"/>
    </location>
</feature>
<feature type="region of interest" description="Disordered" evidence="1">
    <location>
        <begin position="532"/>
        <end position="560"/>
    </location>
</feature>
<keyword evidence="3" id="KW-0732">Signal</keyword>
<feature type="chain" id="PRO_5032298697" evidence="3">
    <location>
        <begin position="28"/>
        <end position="902"/>
    </location>
</feature>
<name>A0A836C5E3_9CHLO</name>
<organism evidence="4 5">
    <name type="scientific">Edaphochlamys debaryana</name>
    <dbReference type="NCBI Taxonomy" id="47281"/>
    <lineage>
        <taxon>Eukaryota</taxon>
        <taxon>Viridiplantae</taxon>
        <taxon>Chlorophyta</taxon>
        <taxon>core chlorophytes</taxon>
        <taxon>Chlorophyceae</taxon>
        <taxon>CS clade</taxon>
        <taxon>Chlamydomonadales</taxon>
        <taxon>Chlamydomonadales incertae sedis</taxon>
        <taxon>Edaphochlamys</taxon>
    </lineage>
</organism>
<gene>
    <name evidence="4" type="ORF">HYH03_001577</name>
</gene>
<dbReference type="EMBL" id="JAEHOE010000003">
    <property type="protein sequence ID" value="KAG2500815.1"/>
    <property type="molecule type" value="Genomic_DNA"/>
</dbReference>
<evidence type="ECO:0000313" key="4">
    <source>
        <dbReference type="EMBL" id="KAG2500815.1"/>
    </source>
</evidence>
<feature type="region of interest" description="Disordered" evidence="1">
    <location>
        <begin position="867"/>
        <end position="902"/>
    </location>
</feature>
<feature type="signal peptide" evidence="3">
    <location>
        <begin position="1"/>
        <end position="27"/>
    </location>
</feature>
<protein>
    <submittedName>
        <fullName evidence="4">Uncharacterized protein</fullName>
    </submittedName>
</protein>
<dbReference type="Proteomes" id="UP000612055">
    <property type="component" value="Unassembled WGS sequence"/>
</dbReference>
<evidence type="ECO:0000256" key="1">
    <source>
        <dbReference type="SAM" id="MobiDB-lite"/>
    </source>
</evidence>
<feature type="transmembrane region" description="Helical" evidence="2">
    <location>
        <begin position="644"/>
        <end position="668"/>
    </location>
</feature>
<proteinExistence type="predicted"/>
<accession>A0A836C5E3</accession>
<keyword evidence="2" id="KW-0472">Membrane</keyword>